<dbReference type="Gene3D" id="1.25.40.10">
    <property type="entry name" value="Tetratricopeptide repeat domain"/>
    <property type="match status" value="1"/>
</dbReference>
<reference evidence="3 4" key="1">
    <citation type="journal article" date="2015" name="Genome Announc.">
        <title>Complete Genome of Geobacter pickeringii G13T, a Metal-Reducing Isolate from Sedimentary Kaolin Deposits.</title>
        <authorList>
            <person name="Badalamenti J.P."/>
            <person name="Bond D.R."/>
        </authorList>
    </citation>
    <scope>NUCLEOTIDE SEQUENCE [LARGE SCALE GENOMIC DNA]</scope>
    <source>
        <strain evidence="3 4">G13</strain>
    </source>
</reference>
<dbReference type="HOGENOM" id="CLU_1407001_0_0_7"/>
<dbReference type="STRING" id="345632.GPICK_14805"/>
<dbReference type="RefSeq" id="WP_039744483.1">
    <property type="nucleotide sequence ID" value="NZ_CP009788.1"/>
</dbReference>
<dbReference type="KEGG" id="gpi:GPICK_14805"/>
<dbReference type="PANTHER" id="PTHR34700">
    <property type="entry name" value="POTASSIUM BINDING PROTEIN KBP"/>
    <property type="match status" value="1"/>
</dbReference>
<accession>A0A0B5BCM2</accession>
<evidence type="ECO:0000256" key="1">
    <source>
        <dbReference type="SAM" id="MobiDB-lite"/>
    </source>
</evidence>
<feature type="domain" description="LysM" evidence="2">
    <location>
        <begin position="50"/>
        <end position="97"/>
    </location>
</feature>
<dbReference type="InterPro" id="IPR018392">
    <property type="entry name" value="LysM"/>
</dbReference>
<dbReference type="EMBL" id="CP009788">
    <property type="protein sequence ID" value="AJE04458.1"/>
    <property type="molecule type" value="Genomic_DNA"/>
</dbReference>
<feature type="compositionally biased region" description="Basic and acidic residues" evidence="1">
    <location>
        <begin position="118"/>
        <end position="140"/>
    </location>
</feature>
<dbReference type="Proteomes" id="UP000057609">
    <property type="component" value="Chromosome"/>
</dbReference>
<dbReference type="PANTHER" id="PTHR34700:SF4">
    <property type="entry name" value="PHAGE-LIKE ELEMENT PBSX PROTEIN XKDP"/>
    <property type="match status" value="1"/>
</dbReference>
<name>A0A0B5BCM2_9BACT</name>
<dbReference type="InterPro" id="IPR011990">
    <property type="entry name" value="TPR-like_helical_dom_sf"/>
</dbReference>
<sequence>MNNALRVVASSLVLACLTPPLGGAEEYLLYSPEASEGKRPAGPDEGVLVKSITIRKGDTLYSLSRKYGGKGGYYPQILLFNLIKNPDLIYAGNKLLVPLPPEGKGEVPTVHPKKKKSEKTVRVHRKEGEGKKAVPERVKESAVSSPEPRGGAGGTKAPEAASRKSAAEVLRPATAAPKKTDENEQALFEAGVSAYKSGALQQSIDAFDRFLARYPASPLVPDATLYRADALMKLAGQ</sequence>
<evidence type="ECO:0000313" key="4">
    <source>
        <dbReference type="Proteomes" id="UP000057609"/>
    </source>
</evidence>
<gene>
    <name evidence="3" type="ORF">GPICK_14805</name>
</gene>
<organism evidence="3 4">
    <name type="scientific">Geobacter pickeringii</name>
    <dbReference type="NCBI Taxonomy" id="345632"/>
    <lineage>
        <taxon>Bacteria</taxon>
        <taxon>Pseudomonadati</taxon>
        <taxon>Thermodesulfobacteriota</taxon>
        <taxon>Desulfuromonadia</taxon>
        <taxon>Geobacterales</taxon>
        <taxon>Geobacteraceae</taxon>
        <taxon>Geobacter</taxon>
    </lineage>
</organism>
<dbReference type="InterPro" id="IPR052196">
    <property type="entry name" value="Bact_Kbp"/>
</dbReference>
<dbReference type="SMART" id="SM00257">
    <property type="entry name" value="LysM"/>
    <property type="match status" value="1"/>
</dbReference>
<feature type="region of interest" description="Disordered" evidence="1">
    <location>
        <begin position="102"/>
        <end position="182"/>
    </location>
</feature>
<dbReference type="Gene3D" id="3.10.350.10">
    <property type="entry name" value="LysM domain"/>
    <property type="match status" value="1"/>
</dbReference>
<dbReference type="InterPro" id="IPR036779">
    <property type="entry name" value="LysM_dom_sf"/>
</dbReference>
<proteinExistence type="predicted"/>
<keyword evidence="4" id="KW-1185">Reference proteome</keyword>
<dbReference type="PROSITE" id="PS51782">
    <property type="entry name" value="LYSM"/>
    <property type="match status" value="1"/>
</dbReference>
<dbReference type="SUPFAM" id="SSF54106">
    <property type="entry name" value="LysM domain"/>
    <property type="match status" value="1"/>
</dbReference>
<dbReference type="OrthoDB" id="9800780at2"/>
<evidence type="ECO:0000259" key="2">
    <source>
        <dbReference type="PROSITE" id="PS51782"/>
    </source>
</evidence>
<dbReference type="CDD" id="cd00118">
    <property type="entry name" value="LysM"/>
    <property type="match status" value="1"/>
</dbReference>
<dbReference type="AlphaFoldDB" id="A0A0B5BCM2"/>
<protein>
    <recommendedName>
        <fullName evidence="2">LysM domain-containing protein</fullName>
    </recommendedName>
</protein>
<dbReference type="Pfam" id="PF01476">
    <property type="entry name" value="LysM"/>
    <property type="match status" value="1"/>
</dbReference>
<evidence type="ECO:0000313" key="3">
    <source>
        <dbReference type="EMBL" id="AJE04458.1"/>
    </source>
</evidence>